<evidence type="ECO:0000313" key="3">
    <source>
        <dbReference type="Proteomes" id="UP000597444"/>
    </source>
</evidence>
<organism evidence="2 3">
    <name type="scientific">Reticulibacter mediterranei</name>
    <dbReference type="NCBI Taxonomy" id="2778369"/>
    <lineage>
        <taxon>Bacteria</taxon>
        <taxon>Bacillati</taxon>
        <taxon>Chloroflexota</taxon>
        <taxon>Ktedonobacteria</taxon>
        <taxon>Ktedonobacterales</taxon>
        <taxon>Reticulibacteraceae</taxon>
        <taxon>Reticulibacter</taxon>
    </lineage>
</organism>
<proteinExistence type="predicted"/>
<dbReference type="AlphaFoldDB" id="A0A8J3IXA0"/>
<feature type="transmembrane region" description="Helical" evidence="1">
    <location>
        <begin position="7"/>
        <end position="30"/>
    </location>
</feature>
<dbReference type="Proteomes" id="UP000597444">
    <property type="component" value="Unassembled WGS sequence"/>
</dbReference>
<feature type="transmembrane region" description="Helical" evidence="1">
    <location>
        <begin position="114"/>
        <end position="145"/>
    </location>
</feature>
<keyword evidence="3" id="KW-1185">Reference proteome</keyword>
<keyword evidence="1" id="KW-1133">Transmembrane helix</keyword>
<comment type="caution">
    <text evidence="2">The sequence shown here is derived from an EMBL/GenBank/DDBJ whole genome shotgun (WGS) entry which is preliminary data.</text>
</comment>
<evidence type="ECO:0000313" key="2">
    <source>
        <dbReference type="EMBL" id="GHO97756.1"/>
    </source>
</evidence>
<dbReference type="RefSeq" id="WP_220208536.1">
    <property type="nucleotide sequence ID" value="NZ_BNJK01000002.1"/>
</dbReference>
<keyword evidence="1" id="KW-0812">Transmembrane</keyword>
<accession>A0A8J3IXA0</accession>
<sequence>MNAFQQSLLWGAILGIFRLITLLIGSLIIMNSFGNFIFSSITFTITMVFYVFIGLLASQETGRAGTGAMIGFLTGIFSSIIASIGTIILAWTNATEMHQRMQDLANQLHLSGNAAVPLLSLLLFAVVILGGFILSPGLGALAGAIGGAIGKRQAKNEEIDEGIPEYYSGGRKD</sequence>
<feature type="transmembrane region" description="Helical" evidence="1">
    <location>
        <begin position="36"/>
        <end position="57"/>
    </location>
</feature>
<evidence type="ECO:0000256" key="1">
    <source>
        <dbReference type="SAM" id="Phobius"/>
    </source>
</evidence>
<dbReference type="EMBL" id="BNJK01000002">
    <property type="protein sequence ID" value="GHO97756.1"/>
    <property type="molecule type" value="Genomic_DNA"/>
</dbReference>
<feature type="transmembrane region" description="Helical" evidence="1">
    <location>
        <begin position="69"/>
        <end position="94"/>
    </location>
</feature>
<keyword evidence="1" id="KW-0472">Membrane</keyword>
<name>A0A8J3IXA0_9CHLR</name>
<reference evidence="2" key="1">
    <citation type="submission" date="2020-10" db="EMBL/GenBank/DDBJ databases">
        <title>Taxonomic study of unclassified bacteria belonging to the class Ktedonobacteria.</title>
        <authorList>
            <person name="Yabe S."/>
            <person name="Wang C.M."/>
            <person name="Zheng Y."/>
            <person name="Sakai Y."/>
            <person name="Cavaletti L."/>
            <person name="Monciardini P."/>
            <person name="Donadio S."/>
        </authorList>
    </citation>
    <scope>NUCLEOTIDE SEQUENCE</scope>
    <source>
        <strain evidence="2">ID150040</strain>
    </source>
</reference>
<gene>
    <name evidence="2" type="ORF">KSF_078040</name>
</gene>
<protein>
    <submittedName>
        <fullName evidence="2">Uncharacterized protein</fullName>
    </submittedName>
</protein>